<evidence type="ECO:0000313" key="5">
    <source>
        <dbReference type="EMBL" id="CAB3263976.1"/>
    </source>
</evidence>
<evidence type="ECO:0000256" key="3">
    <source>
        <dbReference type="ARBA" id="ARBA00023274"/>
    </source>
</evidence>
<keyword evidence="3" id="KW-0687">Ribonucleoprotein</keyword>
<comment type="similarity">
    <text evidence="1">Belongs to the universal ribosomal protein uL4 family.</text>
</comment>
<dbReference type="InterPro" id="IPR002136">
    <property type="entry name" value="Ribosomal_uL4"/>
</dbReference>
<dbReference type="AlphaFoldDB" id="A0A6F9DLW3"/>
<organism evidence="5">
    <name type="scientific">Phallusia mammillata</name>
    <dbReference type="NCBI Taxonomy" id="59560"/>
    <lineage>
        <taxon>Eukaryota</taxon>
        <taxon>Metazoa</taxon>
        <taxon>Chordata</taxon>
        <taxon>Tunicata</taxon>
        <taxon>Ascidiacea</taxon>
        <taxon>Phlebobranchia</taxon>
        <taxon>Ascidiidae</taxon>
        <taxon>Phallusia</taxon>
    </lineage>
</organism>
<evidence type="ECO:0000256" key="2">
    <source>
        <dbReference type="ARBA" id="ARBA00022980"/>
    </source>
</evidence>
<reference evidence="5" key="1">
    <citation type="submission" date="2020-04" db="EMBL/GenBank/DDBJ databases">
        <authorList>
            <person name="Neveu A P."/>
        </authorList>
    </citation>
    <scope>NUCLEOTIDE SEQUENCE</scope>
    <source>
        <tissue evidence="5">Whole embryo</tissue>
    </source>
</reference>
<accession>A0A6F9DLW3</accession>
<dbReference type="EMBL" id="LR788114">
    <property type="protein sequence ID" value="CAB3263976.1"/>
    <property type="molecule type" value="mRNA"/>
</dbReference>
<dbReference type="GO" id="GO:0005840">
    <property type="term" value="C:ribosome"/>
    <property type="evidence" value="ECO:0007669"/>
    <property type="project" value="UniProtKB-KW"/>
</dbReference>
<sequence length="338" mass="38735">MFQIKLLPRLKVLHSFVRHQHNLTSVKSSLPNNLVLLGKAKDQLNVDHDTTDEVLPPDDNVPVIRKCVGTYSLCKQPAKVWVDSFANTEMVYETAAELNPDIFSTHPRIDVLHDVVKWQKVYREVDYRWARTRAEMGRGRKKPWPQKGTGRVRQGSTVPPFWKKGGIAHGPRGPKSLYYNMSAEQLIKALAIALTIKRVQSDLLIVKDIDVPMPNDVVATQEPLHDNALTLKSSLEEILKARSIDRNSILFVHGTDAPENLNLAVIDKRGWNTMPLVGLNVLSILKHDKLVLHLDILDELEEKLIWNMTRYPWLEMPHNFYKDMPINRDNLEKSLDNM</sequence>
<proteinExistence type="evidence at transcript level"/>
<keyword evidence="2 5" id="KW-0689">Ribosomal protein</keyword>
<dbReference type="GO" id="GO:0006412">
    <property type="term" value="P:translation"/>
    <property type="evidence" value="ECO:0007669"/>
    <property type="project" value="InterPro"/>
</dbReference>
<evidence type="ECO:0000256" key="4">
    <source>
        <dbReference type="ARBA" id="ARBA00040565"/>
    </source>
</evidence>
<dbReference type="Pfam" id="PF00573">
    <property type="entry name" value="Ribosomal_L4"/>
    <property type="match status" value="1"/>
</dbReference>
<dbReference type="PANTHER" id="PTHR10746:SF6">
    <property type="entry name" value="LARGE RIBOSOMAL SUBUNIT PROTEIN UL4M"/>
    <property type="match status" value="1"/>
</dbReference>
<dbReference type="SUPFAM" id="SSF52166">
    <property type="entry name" value="Ribosomal protein L4"/>
    <property type="match status" value="1"/>
</dbReference>
<evidence type="ECO:0000256" key="1">
    <source>
        <dbReference type="ARBA" id="ARBA00010528"/>
    </source>
</evidence>
<name>A0A6F9DLW3_9ASCI</name>
<dbReference type="GO" id="GO:1990904">
    <property type="term" value="C:ribonucleoprotein complex"/>
    <property type="evidence" value="ECO:0007669"/>
    <property type="project" value="UniProtKB-KW"/>
</dbReference>
<dbReference type="InterPro" id="IPR013005">
    <property type="entry name" value="Ribosomal_uL4-like"/>
</dbReference>
<gene>
    <name evidence="5" type="primary">Mrpl4</name>
</gene>
<dbReference type="PANTHER" id="PTHR10746">
    <property type="entry name" value="50S RIBOSOMAL PROTEIN L4"/>
    <property type="match status" value="1"/>
</dbReference>
<dbReference type="Gene3D" id="3.40.1370.10">
    <property type="match status" value="1"/>
</dbReference>
<dbReference type="GO" id="GO:0003735">
    <property type="term" value="F:structural constituent of ribosome"/>
    <property type="evidence" value="ECO:0007669"/>
    <property type="project" value="InterPro"/>
</dbReference>
<protein>
    <recommendedName>
        <fullName evidence="4">Large ribosomal subunit protein uL4m</fullName>
    </recommendedName>
</protein>
<dbReference type="InterPro" id="IPR023574">
    <property type="entry name" value="Ribosomal_uL4_dom_sf"/>
</dbReference>